<evidence type="ECO:0000313" key="2">
    <source>
        <dbReference type="Proteomes" id="UP001558632"/>
    </source>
</evidence>
<proteinExistence type="predicted"/>
<comment type="caution">
    <text evidence="1">The sequence shown here is derived from an EMBL/GenBank/DDBJ whole genome shotgun (WGS) entry which is preliminary data.</text>
</comment>
<name>A0ABR3K891_TRISP</name>
<reference evidence="1 2" key="1">
    <citation type="submission" date="2024-07" db="EMBL/GenBank/DDBJ databases">
        <title>Enhanced genomic and transcriptomic resources for Trichinella pseudospiralis and T. spiralis underpin the discovery of pronounced molecular differences between stages and species.</title>
        <authorList>
            <person name="Pasi K.K."/>
            <person name="La Rosa G."/>
            <person name="Gomez-Morales M.A."/>
            <person name="Tosini F."/>
            <person name="Sumanam S."/>
            <person name="Young N.D."/>
            <person name="Chang B.C."/>
            <person name="Robin G.B."/>
        </authorList>
    </citation>
    <scope>NUCLEOTIDE SEQUENCE [LARGE SCALE GENOMIC DNA]</scope>
    <source>
        <strain evidence="1">ISS534</strain>
    </source>
</reference>
<dbReference type="GO" id="GO:0016874">
    <property type="term" value="F:ligase activity"/>
    <property type="evidence" value="ECO:0007669"/>
    <property type="project" value="UniProtKB-KW"/>
</dbReference>
<keyword evidence="1" id="KW-0436">Ligase</keyword>
<evidence type="ECO:0000313" key="1">
    <source>
        <dbReference type="EMBL" id="KAL1231516.1"/>
    </source>
</evidence>
<dbReference type="EMBL" id="JBEUSY010000459">
    <property type="protein sequence ID" value="KAL1231516.1"/>
    <property type="molecule type" value="Genomic_DNA"/>
</dbReference>
<sequence>MKTFFLFVTFLKSTHKYENLQINSTILWSPSCYVYERQKNVKHCTQSGTRKKCFFENSKFRGLETWLFLRKLATMAAWHIHYYIENRPLIQLDFVAMLSSACYSHTEKHH</sequence>
<protein>
    <submittedName>
        <fullName evidence="1">Alanine--tRNA ligase</fullName>
    </submittedName>
</protein>
<dbReference type="Proteomes" id="UP001558632">
    <property type="component" value="Unassembled WGS sequence"/>
</dbReference>
<organism evidence="1 2">
    <name type="scientific">Trichinella spiralis</name>
    <name type="common">Trichina worm</name>
    <dbReference type="NCBI Taxonomy" id="6334"/>
    <lineage>
        <taxon>Eukaryota</taxon>
        <taxon>Metazoa</taxon>
        <taxon>Ecdysozoa</taxon>
        <taxon>Nematoda</taxon>
        <taxon>Enoplea</taxon>
        <taxon>Dorylaimia</taxon>
        <taxon>Trichinellida</taxon>
        <taxon>Trichinellidae</taxon>
        <taxon>Trichinella</taxon>
    </lineage>
</organism>
<gene>
    <name evidence="1" type="ORF">TSPI_09787</name>
</gene>
<accession>A0ABR3K891</accession>
<keyword evidence="2" id="KW-1185">Reference proteome</keyword>